<evidence type="ECO:0000313" key="4">
    <source>
        <dbReference type="EMBL" id="KAK6957808.1"/>
    </source>
</evidence>
<keyword evidence="3" id="KW-1133">Transmembrane helix</keyword>
<feature type="compositionally biased region" description="Polar residues" evidence="2">
    <location>
        <begin position="30"/>
        <end position="39"/>
    </location>
</feature>
<feature type="compositionally biased region" description="Polar residues" evidence="2">
    <location>
        <begin position="525"/>
        <end position="544"/>
    </location>
</feature>
<evidence type="ECO:0000256" key="3">
    <source>
        <dbReference type="SAM" id="Phobius"/>
    </source>
</evidence>
<feature type="compositionally biased region" description="Basic and acidic residues" evidence="2">
    <location>
        <begin position="823"/>
        <end position="835"/>
    </location>
</feature>
<keyword evidence="1" id="KW-0175">Coiled coil</keyword>
<feature type="compositionally biased region" description="Polar residues" evidence="2">
    <location>
        <begin position="76"/>
        <end position="94"/>
    </location>
</feature>
<keyword evidence="5" id="KW-1185">Reference proteome</keyword>
<feature type="region of interest" description="Disordered" evidence="2">
    <location>
        <begin position="682"/>
        <end position="746"/>
    </location>
</feature>
<dbReference type="Proteomes" id="UP001369815">
    <property type="component" value="Unassembled WGS sequence"/>
</dbReference>
<feature type="region of interest" description="Disordered" evidence="2">
    <location>
        <begin position="329"/>
        <end position="417"/>
    </location>
</feature>
<feature type="compositionally biased region" description="Basic and acidic residues" evidence="2">
    <location>
        <begin position="856"/>
        <end position="865"/>
    </location>
</feature>
<keyword evidence="3" id="KW-0812">Transmembrane</keyword>
<feature type="region of interest" description="Disordered" evidence="2">
    <location>
        <begin position="1"/>
        <end position="195"/>
    </location>
</feature>
<reference evidence="4 5" key="1">
    <citation type="journal article" date="2024" name="Front Chem Biol">
        <title>Unveiling the potential of Daldinia eschscholtzii MFLUCC 19-0629 through bioactivity and bioinformatics studies for enhanced sustainable agriculture production.</title>
        <authorList>
            <person name="Brooks S."/>
            <person name="Weaver J.A."/>
            <person name="Klomchit A."/>
            <person name="Alharthi S.A."/>
            <person name="Onlamun T."/>
            <person name="Nurani R."/>
            <person name="Vong T.K."/>
            <person name="Alberti F."/>
            <person name="Greco C."/>
        </authorList>
    </citation>
    <scope>NUCLEOTIDE SEQUENCE [LARGE SCALE GENOMIC DNA]</scope>
    <source>
        <strain evidence="4">MFLUCC 19-0629</strain>
    </source>
</reference>
<dbReference type="AlphaFoldDB" id="A0AAX6MYT5"/>
<keyword evidence="3" id="KW-0472">Membrane</keyword>
<proteinExistence type="predicted"/>
<feature type="transmembrane region" description="Helical" evidence="3">
    <location>
        <begin position="953"/>
        <end position="972"/>
    </location>
</feature>
<feature type="region of interest" description="Disordered" evidence="2">
    <location>
        <begin position="628"/>
        <end position="666"/>
    </location>
</feature>
<feature type="compositionally biased region" description="Polar residues" evidence="2">
    <location>
        <begin position="486"/>
        <end position="504"/>
    </location>
</feature>
<feature type="compositionally biased region" description="Polar residues" evidence="2">
    <location>
        <begin position="376"/>
        <end position="386"/>
    </location>
</feature>
<feature type="compositionally biased region" description="Polar residues" evidence="2">
    <location>
        <begin position="397"/>
        <end position="411"/>
    </location>
</feature>
<feature type="compositionally biased region" description="Basic and acidic residues" evidence="2">
    <location>
        <begin position="126"/>
        <end position="188"/>
    </location>
</feature>
<feature type="compositionally biased region" description="Basic residues" evidence="2">
    <location>
        <begin position="891"/>
        <end position="900"/>
    </location>
</feature>
<feature type="compositionally biased region" description="Basic and acidic residues" evidence="2">
    <location>
        <begin position="768"/>
        <end position="808"/>
    </location>
</feature>
<evidence type="ECO:0000256" key="1">
    <source>
        <dbReference type="SAM" id="Coils"/>
    </source>
</evidence>
<feature type="compositionally biased region" description="Polar residues" evidence="2">
    <location>
        <begin position="812"/>
        <end position="822"/>
    </location>
</feature>
<protein>
    <submittedName>
        <fullName evidence="4">Uncharacterized protein</fullName>
    </submittedName>
</protein>
<feature type="compositionally biased region" description="Low complexity" evidence="2">
    <location>
        <begin position="649"/>
        <end position="666"/>
    </location>
</feature>
<feature type="region of interest" description="Disordered" evidence="2">
    <location>
        <begin position="758"/>
        <end position="835"/>
    </location>
</feature>
<feature type="transmembrane region" description="Helical" evidence="3">
    <location>
        <begin position="992"/>
        <end position="1012"/>
    </location>
</feature>
<evidence type="ECO:0000256" key="2">
    <source>
        <dbReference type="SAM" id="MobiDB-lite"/>
    </source>
</evidence>
<feature type="region of interest" description="Disordered" evidence="2">
    <location>
        <begin position="856"/>
        <end position="917"/>
    </location>
</feature>
<sequence>MVQSSDWLFVSPPASQSQPPPPIRQRTPRMSPSRSATGNAEQSSSQKKASSLAGFFSKILPSNRPEQGGTRRTDWTVDNNSTVGPSRNELTNWNVAKEKSPAHPASTNGSEEPSHRRVWSWSPQKGDSRFVENLPRERSRGREEEPEVLDHEPHPPRKSEALTRTEVHELLQSKEEARRNRRSLKESGDWLGVQGADPYSGLFSVLTPTDTLSSETTSTSTRSKLAGLARKKKAARLEYEQLRLLEEQEKDKARLDREQAKLNKIERVKEELRRQHQLARWSQHKRNWSSAAEPNLSPIAQSLDSVALGSSETSSLLFSELPTDSLLSDPEDITSAIPNFSRPTRPPVSKIAIPGQVERLSYDSAQPQGRRHLDQSTETIIHNSPDVNFEPAYLTRPATQPSGIPPNTEQPNIGRAKSERHFLWRRRRGTDPGKLGTSHQGGGVVMSMVAQNLTPNSIERVHKDHFADLTIPDYRLHLLSPEPVDTTDSQSTFSEESPVITPNPSSLGINKMAFSSTTNLVYLQGSGRNSRNTKTAPPVTSSSSKLKDIIRRPSIRRKLVPNLLTTVHTKDTEKHRMSPPTFDELQDRTVNNLPVDVPVYQKQPMQSAQQGRISLEKAGRMLQRTESHLKRARRESVSTPTTTITGCVPAQQSHQPESPQPEQSIELSQIDGTADILDAPAIPMPLHQHNPCMTPDLIPERRRTPSLPTAPQKYSQNLEPGQEIPGTGTSSTHRVTPEKKPAIGVSTPITPRLCRHVQKNGETNQVDISKEQNAVEKAEKIRTEKVEHSETKKISPQERPRRSNRESRSVSMTRTRTPTIISRETHQRQSYEGPRDSIVEEAARIAMLRSKAKEIVRSRSVDHKVSRNRSRTPSPVKKQVLNGKMTEPKHSLQKRPRKKRHSEESVGTALPSKPKEIEVGKNIDKTQHRKGATEGLAGKRDPPVTVIQFCKTVYIVFIGLTCTWWSVVRPAFDPQSDLWRRRHRKESTWKDVAVFTSAGLFCLAGAFCGWYASRLFWWLLGK</sequence>
<feature type="region of interest" description="Disordered" evidence="2">
    <location>
        <begin position="485"/>
        <end position="504"/>
    </location>
</feature>
<feature type="coiled-coil region" evidence="1">
    <location>
        <begin position="225"/>
        <end position="275"/>
    </location>
</feature>
<organism evidence="4 5">
    <name type="scientific">Daldinia eschscholtzii</name>
    <dbReference type="NCBI Taxonomy" id="292717"/>
    <lineage>
        <taxon>Eukaryota</taxon>
        <taxon>Fungi</taxon>
        <taxon>Dikarya</taxon>
        <taxon>Ascomycota</taxon>
        <taxon>Pezizomycotina</taxon>
        <taxon>Sordariomycetes</taxon>
        <taxon>Xylariomycetidae</taxon>
        <taxon>Xylariales</taxon>
        <taxon>Hypoxylaceae</taxon>
        <taxon>Daldinia</taxon>
    </lineage>
</organism>
<dbReference type="EMBL" id="JBANMG010000001">
    <property type="protein sequence ID" value="KAK6957808.1"/>
    <property type="molecule type" value="Genomic_DNA"/>
</dbReference>
<gene>
    <name evidence="4" type="ORF">Daesc_000597</name>
</gene>
<accession>A0AAX6MYT5</accession>
<comment type="caution">
    <text evidence="4">The sequence shown here is derived from an EMBL/GenBank/DDBJ whole genome shotgun (WGS) entry which is preliminary data.</text>
</comment>
<name>A0AAX6MYT5_9PEZI</name>
<evidence type="ECO:0000313" key="5">
    <source>
        <dbReference type="Proteomes" id="UP001369815"/>
    </source>
</evidence>
<feature type="compositionally biased region" description="Low complexity" evidence="2">
    <location>
        <begin position="40"/>
        <end position="51"/>
    </location>
</feature>
<feature type="compositionally biased region" description="Polar residues" evidence="2">
    <location>
        <begin position="706"/>
        <end position="719"/>
    </location>
</feature>
<feature type="region of interest" description="Disordered" evidence="2">
    <location>
        <begin position="525"/>
        <end position="546"/>
    </location>
</feature>